<comment type="caution">
    <text evidence="1">The sequence shown here is derived from an EMBL/GenBank/DDBJ whole genome shotgun (WGS) entry which is preliminary data.</text>
</comment>
<keyword evidence="2" id="KW-1185">Reference proteome</keyword>
<name>A0A9D3WHH9_9ROSI</name>
<proteinExistence type="predicted"/>
<dbReference type="AlphaFoldDB" id="A0A9D3WHH9"/>
<organism evidence="1 2">
    <name type="scientific">Gossypium stocksii</name>
    <dbReference type="NCBI Taxonomy" id="47602"/>
    <lineage>
        <taxon>Eukaryota</taxon>
        <taxon>Viridiplantae</taxon>
        <taxon>Streptophyta</taxon>
        <taxon>Embryophyta</taxon>
        <taxon>Tracheophyta</taxon>
        <taxon>Spermatophyta</taxon>
        <taxon>Magnoliopsida</taxon>
        <taxon>eudicotyledons</taxon>
        <taxon>Gunneridae</taxon>
        <taxon>Pentapetalae</taxon>
        <taxon>rosids</taxon>
        <taxon>malvids</taxon>
        <taxon>Malvales</taxon>
        <taxon>Malvaceae</taxon>
        <taxon>Malvoideae</taxon>
        <taxon>Gossypium</taxon>
    </lineage>
</organism>
<accession>A0A9D3WHH9</accession>
<dbReference type="EMBL" id="JAIQCV010000001">
    <property type="protein sequence ID" value="KAH1129384.1"/>
    <property type="molecule type" value="Genomic_DNA"/>
</dbReference>
<evidence type="ECO:0000313" key="1">
    <source>
        <dbReference type="EMBL" id="KAH1129384.1"/>
    </source>
</evidence>
<dbReference type="Proteomes" id="UP000828251">
    <property type="component" value="Unassembled WGS sequence"/>
</dbReference>
<gene>
    <name evidence="1" type="ORF">J1N35_000762</name>
</gene>
<evidence type="ECO:0000313" key="2">
    <source>
        <dbReference type="Proteomes" id="UP000828251"/>
    </source>
</evidence>
<reference evidence="1 2" key="1">
    <citation type="journal article" date="2021" name="Plant Biotechnol. J.">
        <title>Multi-omics assisted identification of the key and species-specific regulatory components of drought-tolerant mechanisms in Gossypium stocksii.</title>
        <authorList>
            <person name="Yu D."/>
            <person name="Ke L."/>
            <person name="Zhang D."/>
            <person name="Wu Y."/>
            <person name="Sun Y."/>
            <person name="Mei J."/>
            <person name="Sun J."/>
            <person name="Sun Y."/>
        </authorList>
    </citation>
    <scope>NUCLEOTIDE SEQUENCE [LARGE SCALE GENOMIC DNA]</scope>
    <source>
        <strain evidence="2">cv. E1</strain>
        <tissue evidence="1">Leaf</tissue>
    </source>
</reference>
<protein>
    <submittedName>
        <fullName evidence="1">Uncharacterized protein</fullName>
    </submittedName>
</protein>
<sequence length="66" mass="8014">MDEEHPSKTLVCWEETTAKFFDFERLKEERRQQPNFYLKEWQQEILFERPVSRIEGSCQLYGLSVG</sequence>